<dbReference type="GO" id="GO:0005524">
    <property type="term" value="F:ATP binding"/>
    <property type="evidence" value="ECO:0007669"/>
    <property type="project" value="InterPro"/>
</dbReference>
<organism evidence="7 8">
    <name type="scientific">Teladorsagia circumcincta</name>
    <name type="common">Brown stomach worm</name>
    <name type="synonym">Ostertagia circumcincta</name>
    <dbReference type="NCBI Taxonomy" id="45464"/>
    <lineage>
        <taxon>Eukaryota</taxon>
        <taxon>Metazoa</taxon>
        <taxon>Ecdysozoa</taxon>
        <taxon>Nematoda</taxon>
        <taxon>Chromadorea</taxon>
        <taxon>Rhabditida</taxon>
        <taxon>Rhabditina</taxon>
        <taxon>Rhabditomorpha</taxon>
        <taxon>Strongyloidea</taxon>
        <taxon>Trichostrongylidae</taxon>
        <taxon>Teladorsagia</taxon>
    </lineage>
</organism>
<dbReference type="PANTHER" id="PTHR11920:SF255">
    <property type="entry name" value="RECEPTOR-TYPE GUANYLATE CYCLASE GCY-25"/>
    <property type="match status" value="1"/>
</dbReference>
<comment type="catalytic activity">
    <reaction evidence="1">
        <text>GTP = 3',5'-cyclic GMP + diphosphate</text>
        <dbReference type="Rhea" id="RHEA:13665"/>
        <dbReference type="ChEBI" id="CHEBI:33019"/>
        <dbReference type="ChEBI" id="CHEBI:37565"/>
        <dbReference type="ChEBI" id="CHEBI:57746"/>
        <dbReference type="EC" id="4.6.1.2"/>
    </reaction>
</comment>
<dbReference type="GO" id="GO:0001653">
    <property type="term" value="F:peptide receptor activity"/>
    <property type="evidence" value="ECO:0007669"/>
    <property type="project" value="TreeGrafter"/>
</dbReference>
<dbReference type="Pfam" id="PF00069">
    <property type="entry name" value="Pkinase"/>
    <property type="match status" value="1"/>
</dbReference>
<name>A0A2G9U939_TELCI</name>
<dbReference type="InterPro" id="IPR050401">
    <property type="entry name" value="Cyclic_nucleotide_synthase"/>
</dbReference>
<dbReference type="GO" id="GO:0005886">
    <property type="term" value="C:plasma membrane"/>
    <property type="evidence" value="ECO:0007669"/>
    <property type="project" value="TreeGrafter"/>
</dbReference>
<dbReference type="GO" id="GO:0004383">
    <property type="term" value="F:guanylate cyclase activity"/>
    <property type="evidence" value="ECO:0007669"/>
    <property type="project" value="UniProtKB-EC"/>
</dbReference>
<keyword evidence="4" id="KW-0456">Lyase</keyword>
<protein>
    <recommendedName>
        <fullName evidence="2">guanylate cyclase</fullName>
        <ecNumber evidence="2">4.6.1.2</ecNumber>
    </recommendedName>
</protein>
<dbReference type="GO" id="GO:0004016">
    <property type="term" value="F:adenylate cyclase activity"/>
    <property type="evidence" value="ECO:0007669"/>
    <property type="project" value="TreeGrafter"/>
</dbReference>
<dbReference type="Gene3D" id="1.10.510.10">
    <property type="entry name" value="Transferase(Phosphotransferase) domain 1"/>
    <property type="match status" value="1"/>
</dbReference>
<evidence type="ECO:0000256" key="2">
    <source>
        <dbReference type="ARBA" id="ARBA00012202"/>
    </source>
</evidence>
<evidence type="ECO:0000256" key="1">
    <source>
        <dbReference type="ARBA" id="ARBA00001436"/>
    </source>
</evidence>
<dbReference type="PROSITE" id="PS50011">
    <property type="entry name" value="PROTEIN_KINASE_DOM"/>
    <property type="match status" value="1"/>
</dbReference>
<evidence type="ECO:0000256" key="3">
    <source>
        <dbReference type="ARBA" id="ARBA00022741"/>
    </source>
</evidence>
<evidence type="ECO:0000313" key="7">
    <source>
        <dbReference type="EMBL" id="PIO66787.1"/>
    </source>
</evidence>
<evidence type="ECO:0000256" key="5">
    <source>
        <dbReference type="ARBA" id="ARBA00023293"/>
    </source>
</evidence>
<dbReference type="InterPro" id="IPR000719">
    <property type="entry name" value="Prot_kinase_dom"/>
</dbReference>
<dbReference type="Proteomes" id="UP000230423">
    <property type="component" value="Unassembled WGS sequence"/>
</dbReference>
<evidence type="ECO:0000259" key="6">
    <source>
        <dbReference type="PROSITE" id="PS50011"/>
    </source>
</evidence>
<evidence type="ECO:0000313" key="8">
    <source>
        <dbReference type="Proteomes" id="UP000230423"/>
    </source>
</evidence>
<keyword evidence="8" id="KW-1185">Reference proteome</keyword>
<keyword evidence="5" id="KW-0141">cGMP biosynthesis</keyword>
<dbReference type="OrthoDB" id="5860608at2759"/>
<dbReference type="SUPFAM" id="SSF56112">
    <property type="entry name" value="Protein kinase-like (PK-like)"/>
    <property type="match status" value="1"/>
</dbReference>
<evidence type="ECO:0000256" key="4">
    <source>
        <dbReference type="ARBA" id="ARBA00023239"/>
    </source>
</evidence>
<dbReference type="InterPro" id="IPR011009">
    <property type="entry name" value="Kinase-like_dom_sf"/>
</dbReference>
<proteinExistence type="predicted"/>
<feature type="non-terminal residue" evidence="7">
    <location>
        <position position="168"/>
    </location>
</feature>
<accession>A0A2G9U939</accession>
<dbReference type="PANTHER" id="PTHR11920">
    <property type="entry name" value="GUANYLYL CYCLASE"/>
    <property type="match status" value="1"/>
</dbReference>
<dbReference type="EC" id="4.6.1.2" evidence="2"/>
<dbReference type="GO" id="GO:0007168">
    <property type="term" value="P:receptor guanylyl cyclase signaling pathway"/>
    <property type="evidence" value="ECO:0007669"/>
    <property type="project" value="TreeGrafter"/>
</dbReference>
<dbReference type="AlphaFoldDB" id="A0A2G9U939"/>
<feature type="domain" description="Protein kinase" evidence="6">
    <location>
        <begin position="1"/>
        <end position="168"/>
    </location>
</feature>
<sequence>MLTHSTLGLKELVFQEATLPGYRKVSSTSCAGLSTASHDSSKTELAFLKDQKGVQYIHGSSIKFHGSLFLSNCVVDANWVVKLTDFGLQEIIWDKMLHKELACFQGVDLDHLPNKYLQLPPEMLRNVLAEGLLNCGSAKTDIYQLGMIIYQILFHTRPFSENYNLTTK</sequence>
<gene>
    <name evidence="7" type="ORF">TELCIR_11486</name>
</gene>
<reference evidence="7 8" key="1">
    <citation type="submission" date="2015-09" db="EMBL/GenBank/DDBJ databases">
        <title>Draft genome of the parasitic nematode Teladorsagia circumcincta isolate WARC Sus (inbred).</title>
        <authorList>
            <person name="Mitreva M."/>
        </authorList>
    </citation>
    <scope>NUCLEOTIDE SEQUENCE [LARGE SCALE GENOMIC DNA]</scope>
    <source>
        <strain evidence="7 8">S</strain>
    </source>
</reference>
<keyword evidence="3" id="KW-0547">Nucleotide-binding</keyword>
<dbReference type="EMBL" id="KZ348024">
    <property type="protein sequence ID" value="PIO66787.1"/>
    <property type="molecule type" value="Genomic_DNA"/>
</dbReference>
<dbReference type="GO" id="GO:0004672">
    <property type="term" value="F:protein kinase activity"/>
    <property type="evidence" value="ECO:0007669"/>
    <property type="project" value="InterPro"/>
</dbReference>